<evidence type="ECO:0000256" key="1">
    <source>
        <dbReference type="SAM" id="MobiDB-lite"/>
    </source>
</evidence>
<dbReference type="EMBL" id="MDYQ01000335">
    <property type="protein sequence ID" value="PRP76328.1"/>
    <property type="molecule type" value="Genomic_DNA"/>
</dbReference>
<evidence type="ECO:0000313" key="3">
    <source>
        <dbReference type="Proteomes" id="UP000241769"/>
    </source>
</evidence>
<dbReference type="Proteomes" id="UP000241769">
    <property type="component" value="Unassembled WGS sequence"/>
</dbReference>
<sequence length="52" mass="5494">MWEHTLNGDAAPKTKPATQPTIVMGKKKLPAKKSTAIDDNDANNTTSVDGGK</sequence>
<organism evidence="2 3">
    <name type="scientific">Planoprotostelium fungivorum</name>
    <dbReference type="NCBI Taxonomy" id="1890364"/>
    <lineage>
        <taxon>Eukaryota</taxon>
        <taxon>Amoebozoa</taxon>
        <taxon>Evosea</taxon>
        <taxon>Variosea</taxon>
        <taxon>Cavosteliida</taxon>
        <taxon>Cavosteliaceae</taxon>
        <taxon>Planoprotostelium</taxon>
    </lineage>
</organism>
<feature type="compositionally biased region" description="Polar residues" evidence="1">
    <location>
        <begin position="42"/>
        <end position="52"/>
    </location>
</feature>
<dbReference type="InParanoid" id="A0A2P6MXB5"/>
<name>A0A2P6MXB5_9EUKA</name>
<accession>A0A2P6MXB5</accession>
<protein>
    <submittedName>
        <fullName evidence="2">Uncharacterized protein</fullName>
    </submittedName>
</protein>
<proteinExistence type="predicted"/>
<reference evidence="2 3" key="1">
    <citation type="journal article" date="2018" name="Genome Biol. Evol.">
        <title>Multiple Roots of Fruiting Body Formation in Amoebozoa.</title>
        <authorList>
            <person name="Hillmann F."/>
            <person name="Forbes G."/>
            <person name="Novohradska S."/>
            <person name="Ferling I."/>
            <person name="Riege K."/>
            <person name="Groth M."/>
            <person name="Westermann M."/>
            <person name="Marz M."/>
            <person name="Spaller T."/>
            <person name="Winckler T."/>
            <person name="Schaap P."/>
            <person name="Glockner G."/>
        </authorList>
    </citation>
    <scope>NUCLEOTIDE SEQUENCE [LARGE SCALE GENOMIC DNA]</scope>
    <source>
        <strain evidence="2 3">Jena</strain>
    </source>
</reference>
<feature type="region of interest" description="Disordered" evidence="1">
    <location>
        <begin position="1"/>
        <end position="52"/>
    </location>
</feature>
<gene>
    <name evidence="2" type="ORF">PROFUN_14451</name>
</gene>
<dbReference type="AlphaFoldDB" id="A0A2P6MXB5"/>
<comment type="caution">
    <text evidence="2">The sequence shown here is derived from an EMBL/GenBank/DDBJ whole genome shotgun (WGS) entry which is preliminary data.</text>
</comment>
<keyword evidence="3" id="KW-1185">Reference proteome</keyword>
<evidence type="ECO:0000313" key="2">
    <source>
        <dbReference type="EMBL" id="PRP76328.1"/>
    </source>
</evidence>